<evidence type="ECO:0000259" key="13">
    <source>
        <dbReference type="Pfam" id="PF16211"/>
    </source>
</evidence>
<dbReference type="STRING" id="200361.A0A453NB19"/>
<dbReference type="PRINTS" id="PR00620">
    <property type="entry name" value="HISTONEH2A"/>
</dbReference>
<dbReference type="Proteomes" id="UP000015105">
    <property type="component" value="Chromosome 6D"/>
</dbReference>
<dbReference type="InterPro" id="IPR009072">
    <property type="entry name" value="Histone-fold"/>
</dbReference>
<dbReference type="InterPro" id="IPR032454">
    <property type="entry name" value="Histone_H2A_C"/>
</dbReference>
<dbReference type="GO" id="GO:0005634">
    <property type="term" value="C:nucleus"/>
    <property type="evidence" value="ECO:0007669"/>
    <property type="project" value="UniProtKB-SubCell"/>
</dbReference>
<evidence type="ECO:0000313" key="14">
    <source>
        <dbReference type="EnsemblPlants" id="AET6Gv20302800.1"/>
    </source>
</evidence>
<dbReference type="GO" id="GO:0000786">
    <property type="term" value="C:nucleosome"/>
    <property type="evidence" value="ECO:0007669"/>
    <property type="project" value="UniProtKB-KW"/>
</dbReference>
<evidence type="ECO:0000256" key="4">
    <source>
        <dbReference type="ARBA" id="ARBA00010691"/>
    </source>
</evidence>
<reference evidence="14" key="3">
    <citation type="journal article" date="2017" name="Nature">
        <title>Genome sequence of the progenitor of the wheat D genome Aegilops tauschii.</title>
        <authorList>
            <person name="Luo M.C."/>
            <person name="Gu Y.Q."/>
            <person name="Puiu D."/>
            <person name="Wang H."/>
            <person name="Twardziok S.O."/>
            <person name="Deal K.R."/>
            <person name="Huo N."/>
            <person name="Zhu T."/>
            <person name="Wang L."/>
            <person name="Wang Y."/>
            <person name="McGuire P.E."/>
            <person name="Liu S."/>
            <person name="Long H."/>
            <person name="Ramasamy R.K."/>
            <person name="Rodriguez J.C."/>
            <person name="Van S.L."/>
            <person name="Yuan L."/>
            <person name="Wang Z."/>
            <person name="Xia Z."/>
            <person name="Xiao L."/>
            <person name="Anderson O.D."/>
            <person name="Ouyang S."/>
            <person name="Liang Y."/>
            <person name="Zimin A.V."/>
            <person name="Pertea G."/>
            <person name="Qi P."/>
            <person name="Bennetzen J.L."/>
            <person name="Dai X."/>
            <person name="Dawson M.W."/>
            <person name="Muller H.G."/>
            <person name="Kugler K."/>
            <person name="Rivarola-Duarte L."/>
            <person name="Spannagl M."/>
            <person name="Mayer K.F.X."/>
            <person name="Lu F.H."/>
            <person name="Bevan M.W."/>
            <person name="Leroy P."/>
            <person name="Li P."/>
            <person name="You F.M."/>
            <person name="Sun Q."/>
            <person name="Liu Z."/>
            <person name="Lyons E."/>
            <person name="Wicker T."/>
            <person name="Salzberg S.L."/>
            <person name="Devos K.M."/>
            <person name="Dvorak J."/>
        </authorList>
    </citation>
    <scope>NUCLEOTIDE SEQUENCE [LARGE SCALE GENOMIC DNA]</scope>
    <source>
        <strain evidence="14">cv. AL8/78</strain>
    </source>
</reference>
<dbReference type="Pfam" id="PF16211">
    <property type="entry name" value="Histone_H2A_C"/>
    <property type="match status" value="1"/>
</dbReference>
<comment type="subcellular location">
    <subcellularLocation>
        <location evidence="3">Chromosome</location>
    </subcellularLocation>
    <subcellularLocation>
        <location evidence="2 10">Nucleus</location>
    </subcellularLocation>
</comment>
<evidence type="ECO:0000256" key="2">
    <source>
        <dbReference type="ARBA" id="ARBA00004123"/>
    </source>
</evidence>
<dbReference type="InterPro" id="IPR007125">
    <property type="entry name" value="H2A/H2B/H3"/>
</dbReference>
<reference evidence="15" key="1">
    <citation type="journal article" date="2014" name="Science">
        <title>Ancient hybridizations among the ancestral genomes of bread wheat.</title>
        <authorList>
            <consortium name="International Wheat Genome Sequencing Consortium,"/>
            <person name="Marcussen T."/>
            <person name="Sandve S.R."/>
            <person name="Heier L."/>
            <person name="Spannagl M."/>
            <person name="Pfeifer M."/>
            <person name="Jakobsen K.S."/>
            <person name="Wulff B.B."/>
            <person name="Steuernagel B."/>
            <person name="Mayer K.F."/>
            <person name="Olsen O.A."/>
        </authorList>
    </citation>
    <scope>NUCLEOTIDE SEQUENCE [LARGE SCALE GENOMIC DNA]</scope>
    <source>
        <strain evidence="15">cv. AL8/78</strain>
    </source>
</reference>
<keyword evidence="6 10" id="KW-0158">Chromosome</keyword>
<dbReference type="AlphaFoldDB" id="A0A453NB19"/>
<keyword evidence="7 10" id="KW-0238">DNA-binding</keyword>
<evidence type="ECO:0000259" key="12">
    <source>
        <dbReference type="Pfam" id="PF00125"/>
    </source>
</evidence>
<reference evidence="14" key="5">
    <citation type="journal article" date="2021" name="G3 (Bethesda)">
        <title>Aegilops tauschii genome assembly Aet v5.0 features greater sequence contiguity and improved annotation.</title>
        <authorList>
            <person name="Wang L."/>
            <person name="Zhu T."/>
            <person name="Rodriguez J.C."/>
            <person name="Deal K.R."/>
            <person name="Dubcovsky J."/>
            <person name="McGuire P.E."/>
            <person name="Lux T."/>
            <person name="Spannagl M."/>
            <person name="Mayer K.F.X."/>
            <person name="Baldrich P."/>
            <person name="Meyers B.C."/>
            <person name="Huo N."/>
            <person name="Gu Y.Q."/>
            <person name="Zhou H."/>
            <person name="Devos K.M."/>
            <person name="Bennetzen J.L."/>
            <person name="Unver T."/>
            <person name="Budak H."/>
            <person name="Gulick P.J."/>
            <person name="Galiba G."/>
            <person name="Kalapos B."/>
            <person name="Nelson D.R."/>
            <person name="Li P."/>
            <person name="You F.M."/>
            <person name="Luo M.C."/>
            <person name="Dvorak J."/>
        </authorList>
    </citation>
    <scope>NUCLEOTIDE SEQUENCE [LARGE SCALE GENOMIC DNA]</scope>
    <source>
        <strain evidence="14">cv. AL8/78</strain>
    </source>
</reference>
<evidence type="ECO:0000256" key="6">
    <source>
        <dbReference type="ARBA" id="ARBA00022454"/>
    </source>
</evidence>
<evidence type="ECO:0000256" key="5">
    <source>
        <dbReference type="ARBA" id="ARBA00011538"/>
    </source>
</evidence>
<evidence type="ECO:0000256" key="9">
    <source>
        <dbReference type="ARBA" id="ARBA00023269"/>
    </source>
</evidence>
<dbReference type="GO" id="GO:0070828">
    <property type="term" value="P:heterochromatin organization"/>
    <property type="evidence" value="ECO:0007669"/>
    <property type="project" value="UniProtKB-ARBA"/>
</dbReference>
<evidence type="ECO:0000313" key="15">
    <source>
        <dbReference type="Proteomes" id="UP000015105"/>
    </source>
</evidence>
<dbReference type="SMART" id="SM00414">
    <property type="entry name" value="H2A"/>
    <property type="match status" value="1"/>
</dbReference>
<dbReference type="GO" id="GO:0003682">
    <property type="term" value="F:chromatin binding"/>
    <property type="evidence" value="ECO:0007669"/>
    <property type="project" value="UniProtKB-ARBA"/>
</dbReference>
<dbReference type="InterPro" id="IPR002119">
    <property type="entry name" value="Histone_H2A"/>
</dbReference>
<dbReference type="FunFam" id="1.10.20.10:FF:000026">
    <property type="entry name" value="Histone H2A"/>
    <property type="match status" value="1"/>
</dbReference>
<evidence type="ECO:0000256" key="1">
    <source>
        <dbReference type="ARBA" id="ARBA00002001"/>
    </source>
</evidence>
<name>A0A453NB19_AEGTS</name>
<dbReference type="SUPFAM" id="SSF47113">
    <property type="entry name" value="Histone-fold"/>
    <property type="match status" value="1"/>
</dbReference>
<dbReference type="Pfam" id="PF00125">
    <property type="entry name" value="Histone"/>
    <property type="match status" value="1"/>
</dbReference>
<evidence type="ECO:0000256" key="11">
    <source>
        <dbReference type="SAM" id="MobiDB-lite"/>
    </source>
</evidence>
<sequence>THRAISSQAILAHLSTSRILSPPPARQLAMDASATVAAGKAKKGAAGRKAGGPRKKSVARSVKAGLQFPVGRIGRFLKKGRYAQRVGSGAPVYLAAVLEYLAAELLELAGNAAKDNKKSRIIPRHLLLAVRNDQELGRLLAGVTIAHGGVIPNINPVLLPKKTAEKSPKEPKSPKKTAKSPKKA</sequence>
<organism evidence="14 15">
    <name type="scientific">Aegilops tauschii subsp. strangulata</name>
    <name type="common">Goatgrass</name>
    <dbReference type="NCBI Taxonomy" id="200361"/>
    <lineage>
        <taxon>Eukaryota</taxon>
        <taxon>Viridiplantae</taxon>
        <taxon>Streptophyta</taxon>
        <taxon>Embryophyta</taxon>
        <taxon>Tracheophyta</taxon>
        <taxon>Spermatophyta</taxon>
        <taxon>Magnoliopsida</taxon>
        <taxon>Liliopsida</taxon>
        <taxon>Poales</taxon>
        <taxon>Poaceae</taxon>
        <taxon>BOP clade</taxon>
        <taxon>Pooideae</taxon>
        <taxon>Triticodae</taxon>
        <taxon>Triticeae</taxon>
        <taxon>Triticinae</taxon>
        <taxon>Aegilops</taxon>
    </lineage>
</organism>
<feature type="domain" description="Core Histone H2A/H2B/H3" evidence="12">
    <location>
        <begin position="54"/>
        <end position="131"/>
    </location>
</feature>
<dbReference type="GO" id="GO:0030527">
    <property type="term" value="F:structural constituent of chromatin"/>
    <property type="evidence" value="ECO:0007669"/>
    <property type="project" value="InterPro"/>
</dbReference>
<feature type="compositionally biased region" description="Basic and acidic residues" evidence="11">
    <location>
        <begin position="162"/>
        <end position="173"/>
    </location>
</feature>
<dbReference type="GO" id="GO:0000792">
    <property type="term" value="C:heterochromatin"/>
    <property type="evidence" value="ECO:0007669"/>
    <property type="project" value="UniProtKB-ARBA"/>
</dbReference>
<dbReference type="CDD" id="cd00074">
    <property type="entry name" value="HFD_H2A"/>
    <property type="match status" value="1"/>
</dbReference>
<dbReference type="PROSITE" id="PS00046">
    <property type="entry name" value="HISTONE_H2A"/>
    <property type="match status" value="1"/>
</dbReference>
<protein>
    <recommendedName>
        <fullName evidence="10">Histone H2A</fullName>
    </recommendedName>
</protein>
<dbReference type="Gene3D" id="1.10.20.10">
    <property type="entry name" value="Histone, subunit A"/>
    <property type="match status" value="1"/>
</dbReference>
<evidence type="ECO:0000256" key="10">
    <source>
        <dbReference type="RuleBase" id="RU003767"/>
    </source>
</evidence>
<feature type="region of interest" description="Disordered" evidence="11">
    <location>
        <begin position="159"/>
        <end position="184"/>
    </location>
</feature>
<dbReference type="Gramene" id="AET6Gv20302800.1">
    <property type="protein sequence ID" value="AET6Gv20302800.1"/>
    <property type="gene ID" value="AET6Gv20302800"/>
</dbReference>
<feature type="compositionally biased region" description="Basic residues" evidence="11">
    <location>
        <begin position="174"/>
        <end position="184"/>
    </location>
</feature>
<evidence type="ECO:0000256" key="7">
    <source>
        <dbReference type="ARBA" id="ARBA00023125"/>
    </source>
</evidence>
<comment type="similarity">
    <text evidence="4 10">Belongs to the histone H2A family.</text>
</comment>
<dbReference type="GO" id="GO:0003677">
    <property type="term" value="F:DNA binding"/>
    <property type="evidence" value="ECO:0007669"/>
    <property type="project" value="UniProtKB-KW"/>
</dbReference>
<reference evidence="14" key="4">
    <citation type="submission" date="2019-03" db="UniProtKB">
        <authorList>
            <consortium name="EnsemblPlants"/>
        </authorList>
    </citation>
    <scope>IDENTIFICATION</scope>
</reference>
<dbReference type="PANTHER" id="PTHR23430">
    <property type="entry name" value="HISTONE H2A"/>
    <property type="match status" value="1"/>
</dbReference>
<evidence type="ECO:0000256" key="8">
    <source>
        <dbReference type="ARBA" id="ARBA00023242"/>
    </source>
</evidence>
<comment type="subunit">
    <text evidence="5 10">The nucleosome is a histone octamer containing two molecules each of H2A, H2B, H3 and H4 assembled in one H3-H4 heterotetramer and two H2A-H2B heterodimers. The octamer wraps approximately 147 bp of DNA.</text>
</comment>
<keyword evidence="9 10" id="KW-0544">Nucleosome core</keyword>
<keyword evidence="15" id="KW-1185">Reference proteome</keyword>
<feature type="domain" description="Histone H2A C-terminal" evidence="13">
    <location>
        <begin position="135"/>
        <end position="167"/>
    </location>
</feature>
<accession>A0A453NB19</accession>
<proteinExistence type="inferred from homology"/>
<comment type="function">
    <text evidence="1">Core component of nucleosome. Nucleosomes wrap and compact DNA into chromatin, limiting DNA accessibility to the cellular machineries which require DNA as a template. Histones thereby play a central role in transcription regulation, DNA repair, DNA replication and chromosomal stability. DNA accessibility is regulated via a complex set of post-translational modifications of histones, also called histone code, and nucleosome remodeling.</text>
</comment>
<dbReference type="GO" id="GO:0046982">
    <property type="term" value="F:protein heterodimerization activity"/>
    <property type="evidence" value="ECO:0007669"/>
    <property type="project" value="InterPro"/>
</dbReference>
<reference evidence="15" key="2">
    <citation type="journal article" date="2017" name="Nat. Plants">
        <title>The Aegilops tauschii genome reveals multiple impacts of transposons.</title>
        <authorList>
            <person name="Zhao G."/>
            <person name="Zou C."/>
            <person name="Li K."/>
            <person name="Wang K."/>
            <person name="Li T."/>
            <person name="Gao L."/>
            <person name="Zhang X."/>
            <person name="Wang H."/>
            <person name="Yang Z."/>
            <person name="Liu X."/>
            <person name="Jiang W."/>
            <person name="Mao L."/>
            <person name="Kong X."/>
            <person name="Jiao Y."/>
            <person name="Jia J."/>
        </authorList>
    </citation>
    <scope>NUCLEOTIDE SEQUENCE [LARGE SCALE GENOMIC DNA]</scope>
    <source>
        <strain evidence="15">cv. AL8/78</strain>
    </source>
</reference>
<dbReference type="InterPro" id="IPR032458">
    <property type="entry name" value="Histone_H2A_CS"/>
</dbReference>
<keyword evidence="8 10" id="KW-0539">Nucleus</keyword>
<evidence type="ECO:0000256" key="3">
    <source>
        <dbReference type="ARBA" id="ARBA00004286"/>
    </source>
</evidence>
<dbReference type="EnsemblPlants" id="AET6Gv20302800.1">
    <property type="protein sequence ID" value="AET6Gv20302800.1"/>
    <property type="gene ID" value="AET6Gv20302800"/>
</dbReference>